<protein>
    <recommendedName>
        <fullName evidence="7">HTH crp-type domain-containing protein</fullName>
    </recommendedName>
</protein>
<dbReference type="InterPro" id="IPR014710">
    <property type="entry name" value="RmlC-like_jellyroll"/>
</dbReference>
<dbReference type="AlphaFoldDB" id="A0A381R1I6"/>
<keyword evidence="3" id="KW-0804">Transcription</keyword>
<evidence type="ECO:0000259" key="5">
    <source>
        <dbReference type="PROSITE" id="PS51063"/>
    </source>
</evidence>
<keyword evidence="2" id="KW-0238">DNA-binding</keyword>
<dbReference type="PROSITE" id="PS50042">
    <property type="entry name" value="CNMP_BINDING_3"/>
    <property type="match status" value="1"/>
</dbReference>
<feature type="domain" description="HTH crp-type" evidence="5">
    <location>
        <begin position="152"/>
        <end position="213"/>
    </location>
</feature>
<dbReference type="SUPFAM" id="SSF51206">
    <property type="entry name" value="cAMP-binding domain-like"/>
    <property type="match status" value="1"/>
</dbReference>
<evidence type="ECO:0000256" key="1">
    <source>
        <dbReference type="ARBA" id="ARBA00023015"/>
    </source>
</evidence>
<evidence type="ECO:0000256" key="2">
    <source>
        <dbReference type="ARBA" id="ARBA00023125"/>
    </source>
</evidence>
<evidence type="ECO:0000259" key="4">
    <source>
        <dbReference type="PROSITE" id="PS50042"/>
    </source>
</evidence>
<dbReference type="PRINTS" id="PR00034">
    <property type="entry name" value="HTHCRP"/>
</dbReference>
<dbReference type="CDD" id="cd00038">
    <property type="entry name" value="CAP_ED"/>
    <property type="match status" value="1"/>
</dbReference>
<dbReference type="InterPro" id="IPR000595">
    <property type="entry name" value="cNMP-bd_dom"/>
</dbReference>
<accession>A0A381R1I6</accession>
<dbReference type="EMBL" id="UINC01001642">
    <property type="protein sequence ID" value="SUZ85595.1"/>
    <property type="molecule type" value="Genomic_DNA"/>
</dbReference>
<keyword evidence="1" id="KW-0805">Transcription regulation</keyword>
<dbReference type="PANTHER" id="PTHR24567">
    <property type="entry name" value="CRP FAMILY TRANSCRIPTIONAL REGULATORY PROTEIN"/>
    <property type="match status" value="1"/>
</dbReference>
<proteinExistence type="predicted"/>
<evidence type="ECO:0000313" key="6">
    <source>
        <dbReference type="EMBL" id="SUZ85595.1"/>
    </source>
</evidence>
<evidence type="ECO:0008006" key="7">
    <source>
        <dbReference type="Google" id="ProtNLM"/>
    </source>
</evidence>
<dbReference type="GO" id="GO:0003677">
    <property type="term" value="F:DNA binding"/>
    <property type="evidence" value="ECO:0007669"/>
    <property type="project" value="UniProtKB-KW"/>
</dbReference>
<organism evidence="6">
    <name type="scientific">marine metagenome</name>
    <dbReference type="NCBI Taxonomy" id="408172"/>
    <lineage>
        <taxon>unclassified sequences</taxon>
        <taxon>metagenomes</taxon>
        <taxon>ecological metagenomes</taxon>
    </lineage>
</organism>
<dbReference type="Gene3D" id="2.60.120.10">
    <property type="entry name" value="Jelly Rolls"/>
    <property type="match status" value="1"/>
</dbReference>
<dbReference type="PANTHER" id="PTHR24567:SF26">
    <property type="entry name" value="REGULATORY PROTEIN YEIL"/>
    <property type="match status" value="1"/>
</dbReference>
<sequence>MNSKSNNVHQPLDFLSGLALFDNLQDQEIESIFSLMKVKNYRKGEIFSIDLDNRPRLYITYDGQFKLTKVNERGDEMILRVVSKGEVISPMHFSHYYDVSAEFVKHTTLFYLSEDKVNELIKSSPLFAKNIINMLAESIQSLMMTAEVWRLKNTKERLGWFLASVNTNNLGKLPISKSLLASYLGMTPESLSRALRKLKNEGISIENKTIKMQTGNELCSYCDKVIGSNCDLFGSKDCPLF</sequence>
<dbReference type="GO" id="GO:0005829">
    <property type="term" value="C:cytosol"/>
    <property type="evidence" value="ECO:0007669"/>
    <property type="project" value="TreeGrafter"/>
</dbReference>
<dbReference type="Pfam" id="PF13545">
    <property type="entry name" value="HTH_Crp_2"/>
    <property type="match status" value="1"/>
</dbReference>
<dbReference type="InterPro" id="IPR036388">
    <property type="entry name" value="WH-like_DNA-bd_sf"/>
</dbReference>
<dbReference type="PROSITE" id="PS51063">
    <property type="entry name" value="HTH_CRP_2"/>
    <property type="match status" value="1"/>
</dbReference>
<dbReference type="SMART" id="SM00419">
    <property type="entry name" value="HTH_CRP"/>
    <property type="match status" value="1"/>
</dbReference>
<dbReference type="InterPro" id="IPR036390">
    <property type="entry name" value="WH_DNA-bd_sf"/>
</dbReference>
<evidence type="ECO:0000256" key="3">
    <source>
        <dbReference type="ARBA" id="ARBA00023163"/>
    </source>
</evidence>
<gene>
    <name evidence="6" type="ORF">METZ01_LOCUS38449</name>
</gene>
<reference evidence="6" key="1">
    <citation type="submission" date="2018-05" db="EMBL/GenBank/DDBJ databases">
        <authorList>
            <person name="Lanie J.A."/>
            <person name="Ng W.-L."/>
            <person name="Kazmierczak K.M."/>
            <person name="Andrzejewski T.M."/>
            <person name="Davidsen T.M."/>
            <person name="Wayne K.J."/>
            <person name="Tettelin H."/>
            <person name="Glass J.I."/>
            <person name="Rusch D."/>
            <person name="Podicherti R."/>
            <person name="Tsui H.-C.T."/>
            <person name="Winkler M.E."/>
        </authorList>
    </citation>
    <scope>NUCLEOTIDE SEQUENCE</scope>
</reference>
<dbReference type="Pfam" id="PF00027">
    <property type="entry name" value="cNMP_binding"/>
    <property type="match status" value="1"/>
</dbReference>
<feature type="domain" description="Cyclic nucleotide-binding" evidence="4">
    <location>
        <begin position="20"/>
        <end position="91"/>
    </location>
</feature>
<dbReference type="InterPro" id="IPR018490">
    <property type="entry name" value="cNMP-bd_dom_sf"/>
</dbReference>
<dbReference type="InterPro" id="IPR050397">
    <property type="entry name" value="Env_Response_Regulators"/>
</dbReference>
<dbReference type="GO" id="GO:0003700">
    <property type="term" value="F:DNA-binding transcription factor activity"/>
    <property type="evidence" value="ECO:0007669"/>
    <property type="project" value="TreeGrafter"/>
</dbReference>
<dbReference type="Gene3D" id="1.10.10.10">
    <property type="entry name" value="Winged helix-like DNA-binding domain superfamily/Winged helix DNA-binding domain"/>
    <property type="match status" value="1"/>
</dbReference>
<dbReference type="SUPFAM" id="SSF46785">
    <property type="entry name" value="Winged helix' DNA-binding domain"/>
    <property type="match status" value="1"/>
</dbReference>
<dbReference type="InterPro" id="IPR012318">
    <property type="entry name" value="HTH_CRP"/>
</dbReference>
<name>A0A381R1I6_9ZZZZ</name>